<evidence type="ECO:0000256" key="1">
    <source>
        <dbReference type="SAM" id="MobiDB-lite"/>
    </source>
</evidence>
<evidence type="ECO:0000313" key="2">
    <source>
        <dbReference type="EMBL" id="CAD9596760.1"/>
    </source>
</evidence>
<reference evidence="2" key="1">
    <citation type="submission" date="2021-01" db="EMBL/GenBank/DDBJ databases">
        <authorList>
            <person name="Corre E."/>
            <person name="Pelletier E."/>
            <person name="Niang G."/>
            <person name="Scheremetjew M."/>
            <person name="Finn R."/>
            <person name="Kale V."/>
            <person name="Holt S."/>
            <person name="Cochrane G."/>
            <person name="Meng A."/>
            <person name="Brown T."/>
            <person name="Cohen L."/>
        </authorList>
    </citation>
    <scope>NUCLEOTIDE SEQUENCE</scope>
    <source>
        <strain evidence="2">B650</strain>
    </source>
</reference>
<organism evidence="2">
    <name type="scientific">Leptocylindrus danicus</name>
    <dbReference type="NCBI Taxonomy" id="163516"/>
    <lineage>
        <taxon>Eukaryota</taxon>
        <taxon>Sar</taxon>
        <taxon>Stramenopiles</taxon>
        <taxon>Ochrophyta</taxon>
        <taxon>Bacillariophyta</taxon>
        <taxon>Coscinodiscophyceae</taxon>
        <taxon>Chaetocerotophycidae</taxon>
        <taxon>Leptocylindrales</taxon>
        <taxon>Leptocylindraceae</taxon>
        <taxon>Leptocylindrus</taxon>
    </lineage>
</organism>
<sequence length="261" mass="28916">MSRSALIEDEPFGASMEVDEEYQERSAHILSALFSSTSIFDVEISGSTSKRKFDDTIGDDSSVEIEVPIALKRRAVVDAMDTDDEHSIFCVSGKNDVVDGGYEYVSDFVGSEVEGGAEIQPRQKSITRRGTCYKSNQYDSSSEDDDCDDGDDSSRCSDLTDDSNKHTGDDRCNPYFEGLDVAAVNCVGQRLNGLEICDDEPSGVSRRSHISNARPDVSDVSNHVDRYVRRSIRIIPFNRVTYVTRSVAASLAKRTRSGRRY</sequence>
<feature type="region of interest" description="Disordered" evidence="1">
    <location>
        <begin position="134"/>
        <end position="168"/>
    </location>
</feature>
<gene>
    <name evidence="2" type="ORF">LDAN0321_LOCUS15282</name>
</gene>
<accession>A0A7S2L711</accession>
<name>A0A7S2L711_9STRA</name>
<proteinExistence type="predicted"/>
<dbReference type="AlphaFoldDB" id="A0A7S2L711"/>
<protein>
    <submittedName>
        <fullName evidence="2">Uncharacterized protein</fullName>
    </submittedName>
</protein>
<feature type="compositionally biased region" description="Acidic residues" evidence="1">
    <location>
        <begin position="141"/>
        <end position="151"/>
    </location>
</feature>
<dbReference type="EMBL" id="HBGY01024650">
    <property type="protein sequence ID" value="CAD9596760.1"/>
    <property type="molecule type" value="Transcribed_RNA"/>
</dbReference>